<dbReference type="Proteomes" id="UP001344447">
    <property type="component" value="Unassembled WGS sequence"/>
</dbReference>
<dbReference type="EMBL" id="JAVFKY010000004">
    <property type="protein sequence ID" value="KAK5577854.1"/>
    <property type="molecule type" value="Genomic_DNA"/>
</dbReference>
<evidence type="ECO:0000313" key="1">
    <source>
        <dbReference type="EMBL" id="KAK5577854.1"/>
    </source>
</evidence>
<keyword evidence="2" id="KW-1185">Reference proteome</keyword>
<organism evidence="1 2">
    <name type="scientific">Dictyostelium firmibasis</name>
    <dbReference type="NCBI Taxonomy" id="79012"/>
    <lineage>
        <taxon>Eukaryota</taxon>
        <taxon>Amoebozoa</taxon>
        <taxon>Evosea</taxon>
        <taxon>Eumycetozoa</taxon>
        <taxon>Dictyostelia</taxon>
        <taxon>Dictyosteliales</taxon>
        <taxon>Dictyosteliaceae</taxon>
        <taxon>Dictyostelium</taxon>
    </lineage>
</organism>
<name>A0AAN7TR46_9MYCE</name>
<sequence length="72" mass="8400">MDNTNISHSNRMVCGHELCKERKYAREFGKQFVHIFGVKHLSSYLHIFIEHTGYFLNKAKGSQERIANFGIN</sequence>
<evidence type="ECO:0000313" key="2">
    <source>
        <dbReference type="Proteomes" id="UP001344447"/>
    </source>
</evidence>
<accession>A0AAN7TR46</accession>
<dbReference type="AlphaFoldDB" id="A0AAN7TR46"/>
<gene>
    <name evidence="1" type="ORF">RB653_002802</name>
</gene>
<protein>
    <submittedName>
        <fullName evidence="1">Uncharacterized protein</fullName>
    </submittedName>
</protein>
<proteinExistence type="predicted"/>
<comment type="caution">
    <text evidence="1">The sequence shown here is derived from an EMBL/GenBank/DDBJ whole genome shotgun (WGS) entry which is preliminary data.</text>
</comment>
<reference evidence="1 2" key="1">
    <citation type="submission" date="2023-11" db="EMBL/GenBank/DDBJ databases">
        <title>Dfirmibasis_genome.</title>
        <authorList>
            <person name="Edelbroek B."/>
            <person name="Kjellin J."/>
            <person name="Jerlstrom-Hultqvist J."/>
            <person name="Soderbom F."/>
        </authorList>
    </citation>
    <scope>NUCLEOTIDE SEQUENCE [LARGE SCALE GENOMIC DNA]</scope>
    <source>
        <strain evidence="1 2">TNS-C-14</strain>
    </source>
</reference>